<evidence type="ECO:0008006" key="2">
    <source>
        <dbReference type="Google" id="ProtNLM"/>
    </source>
</evidence>
<dbReference type="EMBL" id="VSSQ01056981">
    <property type="protein sequence ID" value="MPN10799.1"/>
    <property type="molecule type" value="Genomic_DNA"/>
</dbReference>
<comment type="caution">
    <text evidence="1">The sequence shown here is derived from an EMBL/GenBank/DDBJ whole genome shotgun (WGS) entry which is preliminary data.</text>
</comment>
<sequence length="231" mass="26830">MEDILDEKGNVIGQREVNDISNGWFIGHAIDEIWDFEVLGVWQEEEKTEAAKYKLAPGDFKLADINNDGKFTNDDKTFQGYQTPPIRWSIRNSFTFYKNFDLSFLLYSNWNYKRVFNEAKHNPTMTLERFNSFVIPYWTPENPSNNFARLNSNMAGVAYNVWQDMSFIRLENISLGYTLPENFTSRLKLSNLRLSVSAKNVALFTKSFVLWDPEYAGPTPSYVTFGLNFSL</sequence>
<name>A0A645FBT3_9ZZZZ</name>
<organism evidence="1">
    <name type="scientific">bioreactor metagenome</name>
    <dbReference type="NCBI Taxonomy" id="1076179"/>
    <lineage>
        <taxon>unclassified sequences</taxon>
        <taxon>metagenomes</taxon>
        <taxon>ecological metagenomes</taxon>
    </lineage>
</organism>
<accession>A0A645FBT3</accession>
<protein>
    <recommendedName>
        <fullName evidence="2">TonB-dependent receptor SusC</fullName>
    </recommendedName>
</protein>
<gene>
    <name evidence="1" type="ORF">SDC9_158096</name>
</gene>
<proteinExistence type="predicted"/>
<evidence type="ECO:0000313" key="1">
    <source>
        <dbReference type="EMBL" id="MPN10799.1"/>
    </source>
</evidence>
<reference evidence="1" key="1">
    <citation type="submission" date="2019-08" db="EMBL/GenBank/DDBJ databases">
        <authorList>
            <person name="Kucharzyk K."/>
            <person name="Murdoch R.W."/>
            <person name="Higgins S."/>
            <person name="Loffler F."/>
        </authorList>
    </citation>
    <scope>NUCLEOTIDE SEQUENCE</scope>
</reference>
<dbReference type="AlphaFoldDB" id="A0A645FBT3"/>